<evidence type="ECO:0000256" key="2">
    <source>
        <dbReference type="ARBA" id="ARBA00023043"/>
    </source>
</evidence>
<proteinExistence type="predicted"/>
<name>A0ABN7SJ92_OIKDI</name>
<feature type="repeat" description="ANK" evidence="3">
    <location>
        <begin position="254"/>
        <end position="281"/>
    </location>
</feature>
<dbReference type="PANTHER" id="PTHR24180:SF45">
    <property type="entry name" value="POLY [ADP-RIBOSE] POLYMERASE TANKYRASE"/>
    <property type="match status" value="1"/>
</dbReference>
<dbReference type="Pfam" id="PF00023">
    <property type="entry name" value="Ank"/>
    <property type="match status" value="1"/>
</dbReference>
<dbReference type="SMART" id="SM00248">
    <property type="entry name" value="ANK"/>
    <property type="match status" value="2"/>
</dbReference>
<dbReference type="InterPro" id="IPR051637">
    <property type="entry name" value="Ank_repeat_dom-contain_49"/>
</dbReference>
<dbReference type="InterPro" id="IPR036770">
    <property type="entry name" value="Ankyrin_rpt-contain_sf"/>
</dbReference>
<gene>
    <name evidence="4" type="ORF">OKIOD_LOCUS7434</name>
</gene>
<organism evidence="4 5">
    <name type="scientific">Oikopleura dioica</name>
    <name type="common">Tunicate</name>
    <dbReference type="NCBI Taxonomy" id="34765"/>
    <lineage>
        <taxon>Eukaryota</taxon>
        <taxon>Metazoa</taxon>
        <taxon>Chordata</taxon>
        <taxon>Tunicata</taxon>
        <taxon>Appendicularia</taxon>
        <taxon>Copelata</taxon>
        <taxon>Oikopleuridae</taxon>
        <taxon>Oikopleura</taxon>
    </lineage>
</organism>
<evidence type="ECO:0000313" key="4">
    <source>
        <dbReference type="EMBL" id="CAG5098671.1"/>
    </source>
</evidence>
<keyword evidence="5" id="KW-1185">Reference proteome</keyword>
<dbReference type="PROSITE" id="PS50088">
    <property type="entry name" value="ANK_REPEAT"/>
    <property type="match status" value="2"/>
</dbReference>
<evidence type="ECO:0000256" key="1">
    <source>
        <dbReference type="ARBA" id="ARBA00022737"/>
    </source>
</evidence>
<evidence type="ECO:0000256" key="3">
    <source>
        <dbReference type="PROSITE-ProRule" id="PRU00023"/>
    </source>
</evidence>
<dbReference type="InterPro" id="IPR002110">
    <property type="entry name" value="Ankyrin_rpt"/>
</dbReference>
<dbReference type="EMBL" id="OU015569">
    <property type="protein sequence ID" value="CAG5098671.1"/>
    <property type="molecule type" value="Genomic_DNA"/>
</dbReference>
<dbReference type="SUPFAM" id="SSF48403">
    <property type="entry name" value="Ankyrin repeat"/>
    <property type="match status" value="1"/>
</dbReference>
<keyword evidence="2 3" id="KW-0040">ANK repeat</keyword>
<reference evidence="4 5" key="1">
    <citation type="submission" date="2021-04" db="EMBL/GenBank/DDBJ databases">
        <authorList>
            <person name="Bliznina A."/>
        </authorList>
    </citation>
    <scope>NUCLEOTIDE SEQUENCE [LARGE SCALE GENOMIC DNA]</scope>
</reference>
<keyword evidence="1" id="KW-0677">Repeat</keyword>
<dbReference type="Pfam" id="PF13857">
    <property type="entry name" value="Ank_5"/>
    <property type="match status" value="1"/>
</dbReference>
<dbReference type="PROSITE" id="PS50297">
    <property type="entry name" value="ANK_REP_REGION"/>
    <property type="match status" value="1"/>
</dbReference>
<dbReference type="Gene3D" id="1.25.40.20">
    <property type="entry name" value="Ankyrin repeat-containing domain"/>
    <property type="match status" value="2"/>
</dbReference>
<protein>
    <submittedName>
        <fullName evidence="4">Oidioi.mRNA.OKI2018_I69.XSR.g15876.t1.cds</fullName>
    </submittedName>
</protein>
<sequence>MNVTYQYQWAAAIAKNDWNALETQIRSGLNVNRGPIIHTAIQQKRYRIAEKLIEHGADVNKVNRKGKSPLQILIENNKFNPPNVKHRRSSKREAYLKRKKEYAEKLKAKSQIESLIEVKDDEESHCVGACGDGAVKAEEDATNALAQCSLQTEKDVSKVAEDVVEEPVKEMSVIKFARYLMEKGANKINGINDGPNHLRFQEFYKRKTKLTRHEYDDLQDLIRCGNTISLERKLNQAFTVHSVGPDERFRRGMLHMAVIAPCMEIVKVLLDRGADPNLEDANGCTPLSMIFFPIMFHERHRYKDESQIPRELLMWNDPTGLAGEKGRNDMLVCIGQRLLQAGARFVPDHTPDLDKKTLQEKWPNCPLIIFWHLYSKGSGTSMIPTDPIIACTSRKKAYKKTKNVKSKHGRRVLCPIKEI</sequence>
<dbReference type="Proteomes" id="UP001158576">
    <property type="component" value="Chromosome XSR"/>
</dbReference>
<accession>A0ABN7SJ92</accession>
<dbReference type="PANTHER" id="PTHR24180">
    <property type="entry name" value="CYCLIN-DEPENDENT KINASE INHIBITOR 2C-RELATED"/>
    <property type="match status" value="1"/>
</dbReference>
<evidence type="ECO:0000313" key="5">
    <source>
        <dbReference type="Proteomes" id="UP001158576"/>
    </source>
</evidence>
<feature type="repeat" description="ANK" evidence="3">
    <location>
        <begin position="32"/>
        <end position="64"/>
    </location>
</feature>